<dbReference type="Proteomes" id="UP000224871">
    <property type="component" value="Unassembled WGS sequence"/>
</dbReference>
<dbReference type="RefSeq" id="WP_211286025.1">
    <property type="nucleotide sequence ID" value="NZ_CAWNQC010000262.1"/>
</dbReference>
<name>A0A1N6MUB6_9GAMM</name>
<keyword evidence="2 5" id="KW-0808">Transferase</keyword>
<evidence type="ECO:0000313" key="5">
    <source>
        <dbReference type="EMBL" id="SIP72455.1"/>
    </source>
</evidence>
<reference evidence="4 7" key="3">
    <citation type="journal article" date="2017" name="Nat. Microbiol.">
        <title>Natural product diversity associated with the nematode symbionts Photorhabdus and Xenorhabdus.</title>
        <authorList>
            <person name="Tobias N.J."/>
            <person name="Wolff H."/>
            <person name="Djahanschiri B."/>
            <person name="Grundmann F."/>
            <person name="Kronenwerth M."/>
            <person name="Shi Y.M."/>
            <person name="Simonyi S."/>
            <person name="Grun P."/>
            <person name="Shapiro-Ilan D."/>
            <person name="Pidot S.J."/>
            <person name="Stinear T.P."/>
            <person name="Ebersberger I."/>
            <person name="Bode H.B."/>
        </authorList>
    </citation>
    <scope>NUCLEOTIDE SEQUENCE [LARGE SCALE GENOMIC DNA]</scope>
    <source>
        <strain evidence="4 7">DSM 16336</strain>
    </source>
</reference>
<dbReference type="SUPFAM" id="SSF51161">
    <property type="entry name" value="Trimeric LpxA-like enzymes"/>
    <property type="match status" value="1"/>
</dbReference>
<keyword evidence="1" id="KW-0028">Amino-acid biosynthesis</keyword>
<evidence type="ECO:0000313" key="7">
    <source>
        <dbReference type="Proteomes" id="UP000224871"/>
    </source>
</evidence>
<evidence type="ECO:0000256" key="1">
    <source>
        <dbReference type="ARBA" id="ARBA00022605"/>
    </source>
</evidence>
<reference evidence="5" key="1">
    <citation type="submission" date="2016-12" db="EMBL/GenBank/DDBJ databases">
        <authorList>
            <person name="Song W.-J."/>
            <person name="Kurnit D.M."/>
        </authorList>
    </citation>
    <scope>NUCLEOTIDE SEQUENCE [LARGE SCALE GENOMIC DNA]</scope>
    <source>
        <strain evidence="5">HGB1681</strain>
    </source>
</reference>
<reference evidence="6" key="2">
    <citation type="submission" date="2016-12" db="EMBL/GenBank/DDBJ databases">
        <authorList>
            <person name="Gaudriault S."/>
        </authorList>
    </citation>
    <scope>NUCLEOTIDE SEQUENCE [LARGE SCALE GENOMIC DNA]</scope>
    <source>
        <strain evidence="6">HGB1681 (deposited as PTA-6826 in the American Type Culture Collection)</strain>
    </source>
</reference>
<accession>A0A1N6MUB6</accession>
<organism evidence="5 6">
    <name type="scientific">Xenorhabdus innexi</name>
    <dbReference type="NCBI Taxonomy" id="290109"/>
    <lineage>
        <taxon>Bacteria</taxon>
        <taxon>Pseudomonadati</taxon>
        <taxon>Pseudomonadota</taxon>
        <taxon>Gammaproteobacteria</taxon>
        <taxon>Enterobacterales</taxon>
        <taxon>Morganellaceae</taxon>
        <taxon>Xenorhabdus</taxon>
    </lineage>
</organism>
<dbReference type="EMBL" id="FTLG01000057">
    <property type="protein sequence ID" value="SIP72455.1"/>
    <property type="molecule type" value="Genomic_DNA"/>
</dbReference>
<dbReference type="InterPro" id="IPR042122">
    <property type="entry name" value="Ser_AcTrfase_N_sf"/>
</dbReference>
<gene>
    <name evidence="4" type="ORF">Xinn_03409</name>
    <name evidence="5" type="ORF">XIS1_150003</name>
</gene>
<evidence type="ECO:0000256" key="2">
    <source>
        <dbReference type="ARBA" id="ARBA00022679"/>
    </source>
</evidence>
<dbReference type="CDD" id="cd03354">
    <property type="entry name" value="LbH_SAT"/>
    <property type="match status" value="1"/>
</dbReference>
<dbReference type="Proteomes" id="UP000196435">
    <property type="component" value="Unassembled WGS sequence"/>
</dbReference>
<evidence type="ECO:0000313" key="6">
    <source>
        <dbReference type="Proteomes" id="UP000196435"/>
    </source>
</evidence>
<dbReference type="Gene3D" id="1.10.3130.10">
    <property type="entry name" value="serine acetyltransferase, domain 1"/>
    <property type="match status" value="1"/>
</dbReference>
<evidence type="ECO:0000313" key="4">
    <source>
        <dbReference type="EMBL" id="PHM30223.1"/>
    </source>
</evidence>
<keyword evidence="3 5" id="KW-0012">Acyltransferase</keyword>
<dbReference type="GO" id="GO:0008652">
    <property type="term" value="P:amino acid biosynthetic process"/>
    <property type="evidence" value="ECO:0007669"/>
    <property type="project" value="UniProtKB-KW"/>
</dbReference>
<dbReference type="Gene3D" id="2.160.10.10">
    <property type="entry name" value="Hexapeptide repeat proteins"/>
    <property type="match status" value="1"/>
</dbReference>
<sequence>MFMINDHSLLLSKIVFLLNKFNINYIEEIDVSNILSHTYEDMNSFLIKDPSTYNNSKYLLLSFSSFDAVVGYRVASVIYNKYNKIIDAKKISEYCKVKTEIEIHPACKIGSRFVIDHGVGTVIGETCKIGTDCYLLQNVILGATHIASNKQENRHPQIGNNVEIAGFVRIFGNIFIGNNVKISPHSIITENIPDNSIVKIKNNRQEVTTYDYFEKKY</sequence>
<protein>
    <submittedName>
        <fullName evidence="5">Serine O-acetyltransferase</fullName>
        <ecNumber evidence="5">2.3.1.30</ecNumber>
    </submittedName>
    <submittedName>
        <fullName evidence="4">Serine acetyltransferase</fullName>
    </submittedName>
</protein>
<dbReference type="InterPro" id="IPR045304">
    <property type="entry name" value="LbH_SAT"/>
</dbReference>
<dbReference type="EC" id="2.3.1.30" evidence="5"/>
<dbReference type="EMBL" id="NIBU01000062">
    <property type="protein sequence ID" value="PHM30223.1"/>
    <property type="molecule type" value="Genomic_DNA"/>
</dbReference>
<dbReference type="InterPro" id="IPR011004">
    <property type="entry name" value="Trimer_LpxA-like_sf"/>
</dbReference>
<evidence type="ECO:0000256" key="3">
    <source>
        <dbReference type="ARBA" id="ARBA00023315"/>
    </source>
</evidence>
<dbReference type="PANTHER" id="PTHR42811">
    <property type="entry name" value="SERINE ACETYLTRANSFERASE"/>
    <property type="match status" value="1"/>
</dbReference>
<proteinExistence type="predicted"/>
<dbReference type="GO" id="GO:0009001">
    <property type="term" value="F:serine O-acetyltransferase activity"/>
    <property type="evidence" value="ECO:0007669"/>
    <property type="project" value="UniProtKB-EC"/>
</dbReference>
<keyword evidence="7" id="KW-1185">Reference proteome</keyword>
<dbReference type="AlphaFoldDB" id="A0A1N6MUB6"/>